<accession>A0AAE3QLQ5</accession>
<evidence type="ECO:0000313" key="2">
    <source>
        <dbReference type="Proteomes" id="UP001241110"/>
    </source>
</evidence>
<evidence type="ECO:0008006" key="3">
    <source>
        <dbReference type="Google" id="ProtNLM"/>
    </source>
</evidence>
<name>A0AAE3QLQ5_9BACT</name>
<proteinExistence type="predicted"/>
<dbReference type="RefSeq" id="WP_313978757.1">
    <property type="nucleotide sequence ID" value="NZ_JASJOS010000005.1"/>
</dbReference>
<dbReference type="InterPro" id="IPR038636">
    <property type="entry name" value="Wzi_sf"/>
</dbReference>
<reference evidence="1" key="1">
    <citation type="submission" date="2023-05" db="EMBL/GenBank/DDBJ databases">
        <authorList>
            <person name="Zhang X."/>
        </authorList>
    </citation>
    <scope>NUCLEOTIDE SEQUENCE</scope>
    <source>
        <strain evidence="1">YF14B1</strain>
    </source>
</reference>
<dbReference type="AlphaFoldDB" id="A0AAE3QLQ5"/>
<gene>
    <name evidence="1" type="ORF">QNI16_12170</name>
</gene>
<sequence>MCPINYPYLRSFIVFGFLLAGVFGTHAQSVYAPLNSDYYHLVERYEIKSGKFAEGMHTQIRPVLRQAIVQLTDTVAQNNNFLSDRDRFNLTYLRNDSWEWAGDSADNDSRKPILKHFYKKKSDLFSYQDEDFDLHINPVIYFAGGGESGTKSGNYFTNTRGLELRGMISKKIGFYTFIADNQSTFPTYVQDLMNQYYAVPQEGYWKLWKSGNKGGRDFLTARGYITFHVAKPIMIQFGQDKNVIGSGYRSLVLSDFAGAYPFLKINTKVWKLNYMNLYAQMTADTPPGARDYLRSKKYFAFHHLSVNLTKNLNVGVFESIMFGRPDDRRRFRYDFHYYNPIIFYRYVEQQLGSDDNAGLGMDFKWNIKRHVQLYGQVMLDEFLLSHVRARDGWWGNKQAIQLGAKYIDVFNIRNLDLQTELNIVRPYTYTHTLTKVQNSPGSTDSSMVSFTNYVHNNLPLAHPLGANFVEWIGILRYQPIKKLQLTGKLIITKYGADQANGDGTTTNWGGNIRLDYDTHEKEYGNTIGQGVRTNIVFADMTASYMIKHNLFVDGKLTIRRLDSALPERNLNSVIAYLNLRWNIPQRLQEY</sequence>
<comment type="caution">
    <text evidence="1">The sequence shown here is derived from an EMBL/GenBank/DDBJ whole genome shotgun (WGS) entry which is preliminary data.</text>
</comment>
<dbReference type="EMBL" id="JASJOS010000005">
    <property type="protein sequence ID" value="MDJ1481245.1"/>
    <property type="molecule type" value="Genomic_DNA"/>
</dbReference>
<dbReference type="Proteomes" id="UP001241110">
    <property type="component" value="Unassembled WGS sequence"/>
</dbReference>
<dbReference type="Gene3D" id="2.40.160.130">
    <property type="entry name" value="Capsule assembly protein Wzi"/>
    <property type="match status" value="1"/>
</dbReference>
<organism evidence="1 2">
    <name type="scientific">Xanthocytophaga flava</name>
    <dbReference type="NCBI Taxonomy" id="3048013"/>
    <lineage>
        <taxon>Bacteria</taxon>
        <taxon>Pseudomonadati</taxon>
        <taxon>Bacteroidota</taxon>
        <taxon>Cytophagia</taxon>
        <taxon>Cytophagales</taxon>
        <taxon>Rhodocytophagaceae</taxon>
        <taxon>Xanthocytophaga</taxon>
    </lineage>
</organism>
<evidence type="ECO:0000313" key="1">
    <source>
        <dbReference type="EMBL" id="MDJ1481245.1"/>
    </source>
</evidence>
<protein>
    <recommendedName>
        <fullName evidence="3">Capsule assembly Wzi family protein</fullName>
    </recommendedName>
</protein>